<evidence type="ECO:0000313" key="3">
    <source>
        <dbReference type="EMBL" id="PWY75263.1"/>
    </source>
</evidence>
<dbReference type="EMBL" id="MSFK01000029">
    <property type="protein sequence ID" value="PWY75263.1"/>
    <property type="molecule type" value="Genomic_DNA"/>
</dbReference>
<sequence length="513" mass="56475">MSPIVLYIFCLLIYGREATASTSTPSENYSKICPSKDSTVRTLDDGYRITYRCDSFPSTYDTQGTPDIDDADECGRICQKTEGCHGGVWSPVQQMCWTSTEKNPRLIPYERLIYFEHTEETVPHNDEAQQEQERCQLKLSGCQVEKDLCEKKAETSDTQLTACRDQISLADKVSESSAAQLAACEVQKEVLDKNVQANAAQLRTCETQKDVCDKTSGASSAQQAACEAQKAALEKQSEASHAQLATCQEQKGLCDQKFAGVTTQLTSCLTQKDLLDKRVATNSAQLSTCETQRGSWEAKSTELAGQVKACDAAKEVLDKKLGTNTAQLSACETQKVSCEARSGDLAAQVKTCEAAKETQKQECAKTAEGKIKPNLYTLRARHCNKYLDVKDGGKADGTKVHLWEKVTTLNQRYFVTHAGNEEYLIRNQGTATYMSAGASKGGDLTANNLPMDNKRIRWKFVPLDDGSGAYHIYSVAYPDELIDVSAEGTANGNRIMTWTNNNGKNQQFFLEAL</sequence>
<evidence type="ECO:0000259" key="2">
    <source>
        <dbReference type="Pfam" id="PF14200"/>
    </source>
</evidence>
<dbReference type="SUPFAM" id="SSF50370">
    <property type="entry name" value="Ricin B-like lectins"/>
    <property type="match status" value="1"/>
</dbReference>
<evidence type="ECO:0000256" key="1">
    <source>
        <dbReference type="SAM" id="SignalP"/>
    </source>
</evidence>
<evidence type="ECO:0000313" key="4">
    <source>
        <dbReference type="Proteomes" id="UP000246702"/>
    </source>
</evidence>
<proteinExistence type="predicted"/>
<feature type="signal peptide" evidence="1">
    <location>
        <begin position="1"/>
        <end position="20"/>
    </location>
</feature>
<reference evidence="3 4" key="1">
    <citation type="submission" date="2016-12" db="EMBL/GenBank/DDBJ databases">
        <title>The genomes of Aspergillus section Nigri reveals drivers in fungal speciation.</title>
        <authorList>
            <consortium name="DOE Joint Genome Institute"/>
            <person name="Vesth T.C."/>
            <person name="Nybo J."/>
            <person name="Theobald S."/>
            <person name="Brandl J."/>
            <person name="Frisvad J.C."/>
            <person name="Nielsen K.F."/>
            <person name="Lyhne E.K."/>
            <person name="Kogle M.E."/>
            <person name="Kuo A."/>
            <person name="Riley R."/>
            <person name="Clum A."/>
            <person name="Nolan M."/>
            <person name="Lipzen A."/>
            <person name="Salamov A."/>
            <person name="Henrissat B."/>
            <person name="Wiebenga A."/>
            <person name="De Vries R.P."/>
            <person name="Grigoriev I.V."/>
            <person name="Mortensen U.H."/>
            <person name="Andersen M.R."/>
            <person name="Baker S.E."/>
        </authorList>
    </citation>
    <scope>NUCLEOTIDE SEQUENCE [LARGE SCALE GENOMIC DNA]</scope>
    <source>
        <strain evidence="3 4">CBS 115572</strain>
    </source>
</reference>
<keyword evidence="4" id="KW-1185">Reference proteome</keyword>
<feature type="chain" id="PRO_5016460802" description="Ricin B lectin domain-containing protein" evidence="1">
    <location>
        <begin position="21"/>
        <end position="513"/>
    </location>
</feature>
<accession>A0A317VLL7</accession>
<gene>
    <name evidence="3" type="ORF">BO94DRAFT_589073</name>
</gene>
<dbReference type="AlphaFoldDB" id="A0A317VLL7"/>
<dbReference type="Pfam" id="PF14200">
    <property type="entry name" value="RicinB_lectin_2"/>
    <property type="match status" value="1"/>
</dbReference>
<organism evidence="3 4">
    <name type="scientific">Aspergillus sclerotioniger CBS 115572</name>
    <dbReference type="NCBI Taxonomy" id="1450535"/>
    <lineage>
        <taxon>Eukaryota</taxon>
        <taxon>Fungi</taxon>
        <taxon>Dikarya</taxon>
        <taxon>Ascomycota</taxon>
        <taxon>Pezizomycotina</taxon>
        <taxon>Eurotiomycetes</taxon>
        <taxon>Eurotiomycetidae</taxon>
        <taxon>Eurotiales</taxon>
        <taxon>Aspergillaceae</taxon>
        <taxon>Aspergillus</taxon>
        <taxon>Aspergillus subgen. Circumdati</taxon>
    </lineage>
</organism>
<dbReference type="GeneID" id="37118069"/>
<dbReference type="OrthoDB" id="4476188at2759"/>
<dbReference type="Gene3D" id="2.80.10.50">
    <property type="match status" value="1"/>
</dbReference>
<keyword evidence="1" id="KW-0732">Signal</keyword>
<dbReference type="Proteomes" id="UP000246702">
    <property type="component" value="Unassembled WGS sequence"/>
</dbReference>
<comment type="caution">
    <text evidence="3">The sequence shown here is derived from an EMBL/GenBank/DDBJ whole genome shotgun (WGS) entry which is preliminary data.</text>
</comment>
<feature type="domain" description="Ricin B lectin" evidence="2">
    <location>
        <begin position="371"/>
        <end position="440"/>
    </location>
</feature>
<dbReference type="InterPro" id="IPR000772">
    <property type="entry name" value="Ricin_B_lectin"/>
</dbReference>
<dbReference type="RefSeq" id="XP_025463890.1">
    <property type="nucleotide sequence ID" value="XM_025615926.1"/>
</dbReference>
<protein>
    <recommendedName>
        <fullName evidence="2">Ricin B lectin domain-containing protein</fullName>
    </recommendedName>
</protein>
<dbReference type="InterPro" id="IPR035992">
    <property type="entry name" value="Ricin_B-like_lectins"/>
</dbReference>
<name>A0A317VLL7_9EURO</name>